<evidence type="ECO:0000313" key="3">
    <source>
        <dbReference type="EnsemblMetazoa" id="XP_038057897.1"/>
    </source>
</evidence>
<evidence type="ECO:0000256" key="1">
    <source>
        <dbReference type="ARBA" id="ARBA00001968"/>
    </source>
</evidence>
<proteinExistence type="inferred from homology"/>
<sequence>MLQPIMTELSAMRIVLASGSPRRKDVLNNIGIKFDIVPSTFEENLDKSSFNSAVEYAKETALGKAIEVAQRLQGANEPDLVIAADTVVTLEDRIFEKPKDKKDAFQMLSHLSGRTHCVNTGMALITRRKGSADESNGPFHVTQFHETTEVTLGDLSPEVIQGYVDTGEPLDKAGGYGIQELGGTLVKGITGDYFNVVGLPVHNFCCHLLTLFGHPVFKKEQST</sequence>
<organism evidence="3 4">
    <name type="scientific">Patiria miniata</name>
    <name type="common">Bat star</name>
    <name type="synonym">Asterina miniata</name>
    <dbReference type="NCBI Taxonomy" id="46514"/>
    <lineage>
        <taxon>Eukaryota</taxon>
        <taxon>Metazoa</taxon>
        <taxon>Echinodermata</taxon>
        <taxon>Eleutherozoa</taxon>
        <taxon>Asterozoa</taxon>
        <taxon>Asteroidea</taxon>
        <taxon>Valvatacea</taxon>
        <taxon>Valvatida</taxon>
        <taxon>Asterinidae</taxon>
        <taxon>Patiria</taxon>
    </lineage>
</organism>
<dbReference type="PIRSF" id="PIRSF006305">
    <property type="entry name" value="Maf"/>
    <property type="match status" value="1"/>
</dbReference>
<dbReference type="CDD" id="cd00555">
    <property type="entry name" value="Maf"/>
    <property type="match status" value="1"/>
</dbReference>
<dbReference type="EnsemblMetazoa" id="XM_038201969.1">
    <property type="protein sequence ID" value="XP_038057897.1"/>
    <property type="gene ID" value="LOC119729345"/>
</dbReference>
<comment type="cofactor">
    <cofactor evidence="1">
        <name>a divalent metal cation</name>
        <dbReference type="ChEBI" id="CHEBI:60240"/>
    </cofactor>
</comment>
<reference evidence="3" key="1">
    <citation type="submission" date="2022-11" db="UniProtKB">
        <authorList>
            <consortium name="EnsemblMetazoa"/>
        </authorList>
    </citation>
    <scope>IDENTIFICATION</scope>
</reference>
<evidence type="ECO:0000256" key="2">
    <source>
        <dbReference type="ARBA" id="ARBA00022801"/>
    </source>
</evidence>
<dbReference type="InterPro" id="IPR003697">
    <property type="entry name" value="Maf-like"/>
</dbReference>
<dbReference type="Gene3D" id="3.90.950.10">
    <property type="match status" value="1"/>
</dbReference>
<dbReference type="Proteomes" id="UP000887568">
    <property type="component" value="Unplaced"/>
</dbReference>
<keyword evidence="4" id="KW-1185">Reference proteome</keyword>
<dbReference type="InterPro" id="IPR029001">
    <property type="entry name" value="ITPase-like_fam"/>
</dbReference>
<dbReference type="PANTHER" id="PTHR43213:SF5">
    <property type="entry name" value="BIFUNCTIONAL DTTP_UTP PYROPHOSPHATASE_METHYLTRANSFERASE PROTEIN-RELATED"/>
    <property type="match status" value="1"/>
</dbReference>
<dbReference type="OrthoDB" id="10267058at2759"/>
<name>A0A914A236_PATMI</name>
<dbReference type="NCBIfam" id="TIGR00172">
    <property type="entry name" value="maf"/>
    <property type="match status" value="1"/>
</dbReference>
<protein>
    <submittedName>
        <fullName evidence="3">Uncharacterized protein</fullName>
    </submittedName>
</protein>
<dbReference type="GeneID" id="119729345"/>
<dbReference type="RefSeq" id="XP_038057897.1">
    <property type="nucleotide sequence ID" value="XM_038201969.1"/>
</dbReference>
<dbReference type="PANTHER" id="PTHR43213">
    <property type="entry name" value="BIFUNCTIONAL DTTP/UTP PYROPHOSPHATASE/METHYLTRANSFERASE PROTEIN-RELATED"/>
    <property type="match status" value="1"/>
</dbReference>
<dbReference type="EnsemblMetazoa" id="XM_038201970.1">
    <property type="protein sequence ID" value="XP_038057898.1"/>
    <property type="gene ID" value="LOC119729345"/>
</dbReference>
<dbReference type="HAMAP" id="MF_00528">
    <property type="entry name" value="Maf"/>
    <property type="match status" value="1"/>
</dbReference>
<dbReference type="RefSeq" id="XP_038057898.1">
    <property type="nucleotide sequence ID" value="XM_038201970.1"/>
</dbReference>
<dbReference type="Pfam" id="PF02545">
    <property type="entry name" value="Maf"/>
    <property type="match status" value="1"/>
</dbReference>
<evidence type="ECO:0000313" key="4">
    <source>
        <dbReference type="Proteomes" id="UP000887568"/>
    </source>
</evidence>
<dbReference type="GO" id="GO:0047429">
    <property type="term" value="F:nucleoside triphosphate diphosphatase activity"/>
    <property type="evidence" value="ECO:0007669"/>
    <property type="project" value="InterPro"/>
</dbReference>
<dbReference type="SUPFAM" id="SSF52972">
    <property type="entry name" value="ITPase-like"/>
    <property type="match status" value="1"/>
</dbReference>
<keyword evidence="2" id="KW-0378">Hydrolase</keyword>
<dbReference type="OMA" id="VIGCDSV"/>
<dbReference type="AlphaFoldDB" id="A0A914A236"/>
<accession>A0A914A236</accession>